<dbReference type="eggNOG" id="COG0643">
    <property type="taxonomic scope" value="Bacteria"/>
</dbReference>
<dbReference type="EC" id="2.7.13.3" evidence="2"/>
<keyword evidence="3" id="KW-0145">Chemotaxis</keyword>
<dbReference type="HOGENOM" id="CLU_344493_0_0_7"/>
<feature type="transmembrane region" description="Helical" evidence="7">
    <location>
        <begin position="48"/>
        <end position="65"/>
    </location>
</feature>
<evidence type="ECO:0000256" key="1">
    <source>
        <dbReference type="ARBA" id="ARBA00000085"/>
    </source>
</evidence>
<sequence length="821" mass="92865">MKNCLIHYPSELISKFSKGNVSGAITGNILVPLIIVFSFNNIIPAAQLYIWFALHVSVFLARIIFRKKISSHLYVYSSLISFSSVLYALFAWMSFTYGDDIYLLLAGMIVASVAAASMISLVSIFHIFVLFVTIQMVGLIVVFLLNGQNIFYLSVLLVVVFLFFILLNGYKQFSILKEEIKLKKQVHDLLDNAGQGFLSFDENLKCQSSYSQECKRIFGIEDIEGLDISNLLFSGNSLNGEIFIDGISRACASEDEDIKEMFLSLLPKEEIIGDKSIKIEYKNLKKNRYMVILSDITNTKGLTSKLENQYQIQKMIVAIASDKNDFIELKDDFEQFTNNISNVSNTNSLTIIRDILRELHTFKGIFAQKEMLHITAYILEVEKKIRNLCAGEDIISTLIKADLHSVFEEDLTIIRSILGDGFLTSPKSINVDIDSIDDIESSLIALKKTLSANEQKNLNNTLTKVQRLKHESLKHMLNPFVSHIKQLSSALEKEIYPLEIKGDEKIKIDSKFKPFIKSLVHLFNNCADHGIEDIETRAMLNKDEVGTIKCSFEIVSNMLIIQISDDGGGIDTKELSLTAINKALKTKEELELMSQEDKCKLIFTDKLSTKEDISMVSGVGIGMGVIKENLEKLDAKYTIENIPQSGVTFTFYIPLNINRDEDISNEKKIENICDNILTQIEVFLKNSLKLEIKSIKQITDVSIDKSYAQIDLYDTFDGNVIMLFSDEIIEFMSSALIPKNFDKTDIAWMSKELPSEVLNTIVGLSLQYFDKSLKDVKMTPPLYLDNTDLTKALKDAKNKFIQEIETSSGKIVYIVFEKEKP</sequence>
<evidence type="ECO:0000313" key="9">
    <source>
        <dbReference type="EMBL" id="ABB44832.1"/>
    </source>
</evidence>
<keyword evidence="7" id="KW-0812">Transmembrane</keyword>
<dbReference type="GO" id="GO:0006935">
    <property type="term" value="P:chemotaxis"/>
    <property type="evidence" value="ECO:0007669"/>
    <property type="project" value="UniProtKB-KW"/>
</dbReference>
<dbReference type="Proteomes" id="UP000002714">
    <property type="component" value="Chromosome"/>
</dbReference>
<evidence type="ECO:0000256" key="7">
    <source>
        <dbReference type="SAM" id="Phobius"/>
    </source>
</evidence>
<feature type="domain" description="Histidine kinase/HSP90-like ATPase" evidence="8">
    <location>
        <begin position="514"/>
        <end position="657"/>
    </location>
</feature>
<evidence type="ECO:0000256" key="2">
    <source>
        <dbReference type="ARBA" id="ARBA00012438"/>
    </source>
</evidence>
<protein>
    <recommendedName>
        <fullName evidence="2">histidine kinase</fullName>
        <ecNumber evidence="2">2.7.13.3</ecNumber>
    </recommendedName>
</protein>
<dbReference type="OrthoDB" id="5348717at2"/>
<organism evidence="9 10">
    <name type="scientific">Sulfurimonas denitrificans (strain ATCC 33889 / DSM 1251)</name>
    <name type="common">Thiomicrospira denitrificans (strain ATCC 33889 / DSM 1251)</name>
    <dbReference type="NCBI Taxonomy" id="326298"/>
    <lineage>
        <taxon>Bacteria</taxon>
        <taxon>Pseudomonadati</taxon>
        <taxon>Campylobacterota</taxon>
        <taxon>Epsilonproteobacteria</taxon>
        <taxon>Campylobacterales</taxon>
        <taxon>Sulfurimonadaceae</taxon>
        <taxon>Sulfurimonas</taxon>
    </lineage>
</organism>
<dbReference type="InterPro" id="IPR004358">
    <property type="entry name" value="Sig_transdc_His_kin-like_C"/>
</dbReference>
<evidence type="ECO:0000256" key="3">
    <source>
        <dbReference type="ARBA" id="ARBA00022500"/>
    </source>
</evidence>
<comment type="catalytic activity">
    <reaction evidence="1">
        <text>ATP + protein L-histidine = ADP + protein N-phospho-L-histidine.</text>
        <dbReference type="EC" id="2.7.13.3"/>
    </reaction>
</comment>
<accession>Q30Q99</accession>
<dbReference type="PRINTS" id="PR00344">
    <property type="entry name" value="BCTRLSENSOR"/>
</dbReference>
<dbReference type="Gene3D" id="3.30.565.10">
    <property type="entry name" value="Histidine kinase-like ATPase, C-terminal domain"/>
    <property type="match status" value="1"/>
</dbReference>
<dbReference type="PANTHER" id="PTHR43395">
    <property type="entry name" value="SENSOR HISTIDINE KINASE CHEA"/>
    <property type="match status" value="1"/>
</dbReference>
<dbReference type="Pfam" id="PF13690">
    <property type="entry name" value="CheX"/>
    <property type="match status" value="1"/>
</dbReference>
<dbReference type="FunFam" id="3.30.565.10:FF:000016">
    <property type="entry name" value="Chemotaxis protein CheA, putative"/>
    <property type="match status" value="1"/>
</dbReference>
<keyword evidence="10" id="KW-1185">Reference proteome</keyword>
<dbReference type="EMBL" id="CP000153">
    <property type="protein sequence ID" value="ABB44832.1"/>
    <property type="molecule type" value="Genomic_DNA"/>
</dbReference>
<dbReference type="InterPro" id="IPR028976">
    <property type="entry name" value="CheC-like_sf"/>
</dbReference>
<dbReference type="SMART" id="SM00387">
    <property type="entry name" value="HATPase_c"/>
    <property type="match status" value="1"/>
</dbReference>
<gene>
    <name evidence="9" type="ordered locus">Suden_1555</name>
</gene>
<dbReference type="InterPro" id="IPR051315">
    <property type="entry name" value="Bact_Chemotaxis_CheA"/>
</dbReference>
<dbReference type="GO" id="GO:0004673">
    <property type="term" value="F:protein histidine kinase activity"/>
    <property type="evidence" value="ECO:0007669"/>
    <property type="project" value="UniProtKB-EC"/>
</dbReference>
<dbReference type="KEGG" id="tdn:Suden_1555"/>
<proteinExistence type="predicted"/>
<evidence type="ECO:0000256" key="6">
    <source>
        <dbReference type="ARBA" id="ARBA00022777"/>
    </source>
</evidence>
<feature type="transmembrane region" description="Helical" evidence="7">
    <location>
        <begin position="101"/>
        <end position="122"/>
    </location>
</feature>
<evidence type="ECO:0000259" key="8">
    <source>
        <dbReference type="SMART" id="SM00387"/>
    </source>
</evidence>
<evidence type="ECO:0000256" key="5">
    <source>
        <dbReference type="ARBA" id="ARBA00022679"/>
    </source>
</evidence>
<dbReference type="Pfam" id="PF02518">
    <property type="entry name" value="HATPase_c"/>
    <property type="match status" value="1"/>
</dbReference>
<dbReference type="InterPro" id="IPR036890">
    <property type="entry name" value="HATPase_C_sf"/>
</dbReference>
<dbReference type="RefSeq" id="WP_011373184.1">
    <property type="nucleotide sequence ID" value="NC_007575.1"/>
</dbReference>
<feature type="transmembrane region" description="Helical" evidence="7">
    <location>
        <begin position="151"/>
        <end position="170"/>
    </location>
</feature>
<keyword evidence="7" id="KW-0472">Membrane</keyword>
<reference evidence="9 10" key="1">
    <citation type="journal article" date="2008" name="Appl. Environ. Microbiol.">
        <title>Genome of the epsilonproteobacterial chemolithoautotroph Sulfurimonas denitrificans.</title>
        <authorList>
            <person name="Sievert S.M."/>
            <person name="Scott K.M."/>
            <person name="Klotz M.G."/>
            <person name="Chain P.S.G."/>
            <person name="Hauser L.J."/>
            <person name="Hemp J."/>
            <person name="Huegler M."/>
            <person name="Land M."/>
            <person name="Lapidus A."/>
            <person name="Larimer F.W."/>
            <person name="Lucas S."/>
            <person name="Malfatti S.A."/>
            <person name="Meyer F."/>
            <person name="Paulsen I.T."/>
            <person name="Ren Q."/>
            <person name="Simon J."/>
            <person name="Bailey K."/>
            <person name="Diaz E."/>
            <person name="Fitzpatrick K.A."/>
            <person name="Glover B."/>
            <person name="Gwatney N."/>
            <person name="Korajkic A."/>
            <person name="Long A."/>
            <person name="Mobberley J.M."/>
            <person name="Pantry S.N."/>
            <person name="Pazder G."/>
            <person name="Peterson S."/>
            <person name="Quintanilla J.D."/>
            <person name="Sprinkle R."/>
            <person name="Stephens J."/>
            <person name="Thomas P."/>
            <person name="Vaughn R."/>
            <person name="Weber M.J."/>
            <person name="Wooten L.L."/>
        </authorList>
    </citation>
    <scope>NUCLEOTIDE SEQUENCE [LARGE SCALE GENOMIC DNA]</scope>
    <source>
        <strain evidence="10">ATCC 33889 / DSM 1251</strain>
    </source>
</reference>
<dbReference type="InterPro" id="IPR003594">
    <property type="entry name" value="HATPase_dom"/>
</dbReference>
<dbReference type="SUPFAM" id="SSF103039">
    <property type="entry name" value="CheC-like"/>
    <property type="match status" value="1"/>
</dbReference>
<dbReference type="Gene3D" id="3.40.1550.10">
    <property type="entry name" value="CheC-like"/>
    <property type="match status" value="1"/>
</dbReference>
<feature type="transmembrane region" description="Helical" evidence="7">
    <location>
        <begin position="74"/>
        <end position="95"/>
    </location>
</feature>
<dbReference type="InterPro" id="IPR028051">
    <property type="entry name" value="CheX-like_dom"/>
</dbReference>
<keyword evidence="5" id="KW-0808">Transferase</keyword>
<name>Q30Q99_SULDN</name>
<keyword evidence="6 9" id="KW-0418">Kinase</keyword>
<keyword evidence="4" id="KW-0597">Phosphoprotein</keyword>
<dbReference type="AlphaFoldDB" id="Q30Q99"/>
<keyword evidence="7" id="KW-1133">Transmembrane helix</keyword>
<feature type="transmembrane region" description="Helical" evidence="7">
    <location>
        <begin position="21"/>
        <end position="42"/>
    </location>
</feature>
<dbReference type="SUPFAM" id="SSF55874">
    <property type="entry name" value="ATPase domain of HSP90 chaperone/DNA topoisomerase II/histidine kinase"/>
    <property type="match status" value="1"/>
</dbReference>
<evidence type="ECO:0000313" key="10">
    <source>
        <dbReference type="Proteomes" id="UP000002714"/>
    </source>
</evidence>
<dbReference type="STRING" id="326298.Suden_1555"/>
<dbReference type="PANTHER" id="PTHR43395:SF10">
    <property type="entry name" value="CHEMOTAXIS PROTEIN CHEA"/>
    <property type="match status" value="1"/>
</dbReference>
<evidence type="ECO:0000256" key="4">
    <source>
        <dbReference type="ARBA" id="ARBA00022553"/>
    </source>
</evidence>